<organism evidence="3 4">
    <name type="scientific">Jiangella asiatica</name>
    <dbReference type="NCBI Taxonomy" id="2530372"/>
    <lineage>
        <taxon>Bacteria</taxon>
        <taxon>Bacillati</taxon>
        <taxon>Actinomycetota</taxon>
        <taxon>Actinomycetes</taxon>
        <taxon>Jiangellales</taxon>
        <taxon>Jiangellaceae</taxon>
        <taxon>Jiangella</taxon>
    </lineage>
</organism>
<dbReference type="EMBL" id="SMKZ01000054">
    <property type="protein sequence ID" value="TDE00147.1"/>
    <property type="molecule type" value="Genomic_DNA"/>
</dbReference>
<dbReference type="InterPro" id="IPR029045">
    <property type="entry name" value="ClpP/crotonase-like_dom_sf"/>
</dbReference>
<dbReference type="SUPFAM" id="SSF52096">
    <property type="entry name" value="ClpP/crotonase"/>
    <property type="match status" value="1"/>
</dbReference>
<dbReference type="PANTHER" id="PTHR42964:SF1">
    <property type="entry name" value="POLYKETIDE BIOSYNTHESIS ENOYL-COA HYDRATASE PKSH-RELATED"/>
    <property type="match status" value="1"/>
</dbReference>
<evidence type="ECO:0000313" key="3">
    <source>
        <dbReference type="EMBL" id="TDE00147.1"/>
    </source>
</evidence>
<evidence type="ECO:0000256" key="2">
    <source>
        <dbReference type="SAM" id="MobiDB-lite"/>
    </source>
</evidence>
<dbReference type="InParanoid" id="A0A4R5CLK7"/>
<evidence type="ECO:0000256" key="1">
    <source>
        <dbReference type="ARBA" id="ARBA00005254"/>
    </source>
</evidence>
<dbReference type="CDD" id="cd06558">
    <property type="entry name" value="crotonase-like"/>
    <property type="match status" value="1"/>
</dbReference>
<dbReference type="InterPro" id="IPR051683">
    <property type="entry name" value="Enoyl-CoA_Hydratase/Isomerase"/>
</dbReference>
<name>A0A4R5CLK7_9ACTN</name>
<dbReference type="Pfam" id="PF00378">
    <property type="entry name" value="ECH_1"/>
    <property type="match status" value="1"/>
</dbReference>
<dbReference type="InterPro" id="IPR001753">
    <property type="entry name" value="Enoyl-CoA_hydra/iso"/>
</dbReference>
<dbReference type="Gene3D" id="1.10.12.10">
    <property type="entry name" value="Lyase 2-enoyl-coa Hydratase, Chain A, domain 2"/>
    <property type="match status" value="1"/>
</dbReference>
<dbReference type="Proteomes" id="UP000294739">
    <property type="component" value="Unassembled WGS sequence"/>
</dbReference>
<reference evidence="3 4" key="1">
    <citation type="submission" date="2019-03" db="EMBL/GenBank/DDBJ databases">
        <title>Draft genome sequences of novel Actinobacteria.</title>
        <authorList>
            <person name="Sahin N."/>
            <person name="Ay H."/>
            <person name="Saygin H."/>
        </authorList>
    </citation>
    <scope>NUCLEOTIDE SEQUENCE [LARGE SCALE GENOMIC DNA]</scope>
    <source>
        <strain evidence="3 4">5K138</strain>
    </source>
</reference>
<evidence type="ECO:0000313" key="4">
    <source>
        <dbReference type="Proteomes" id="UP000294739"/>
    </source>
</evidence>
<evidence type="ECO:0008006" key="5">
    <source>
        <dbReference type="Google" id="ProtNLM"/>
    </source>
</evidence>
<proteinExistence type="inferred from homology"/>
<dbReference type="GO" id="GO:0003824">
    <property type="term" value="F:catalytic activity"/>
    <property type="evidence" value="ECO:0007669"/>
    <property type="project" value="UniProtKB-ARBA"/>
</dbReference>
<gene>
    <name evidence="3" type="ORF">E1269_26375</name>
</gene>
<sequence length="282" mass="30190">MPDHDDEPRFPISPGGPMTGSERTPPDRPYVRIERSGRIAWLILDRPEVHNALCTAMNLALIDALTQLDDDASVGCIVLRGAGERAFSAGADLREVTGKQAEQYRAEFDTIADSLDAIRRTTTLVIAAVRGYALGGGLGLVAAADLVIAADDAVFGTPEITIGRFPFIISVVIERIIGPRKMAELAFTGERFNAHEARDMGLANRVVPAAGLWESAEALAARLASFSPAVLAMGKDALRTAAGMDVGQALAYMTDRLTMNAVMPDSETGVSAFLEKRPPVWR</sequence>
<keyword evidence="4" id="KW-1185">Reference proteome</keyword>
<dbReference type="Gene3D" id="3.90.226.10">
    <property type="entry name" value="2-enoyl-CoA Hydratase, Chain A, domain 1"/>
    <property type="match status" value="1"/>
</dbReference>
<comment type="caution">
    <text evidence="3">The sequence shown here is derived from an EMBL/GenBank/DDBJ whole genome shotgun (WGS) entry which is preliminary data.</text>
</comment>
<dbReference type="AlphaFoldDB" id="A0A4R5CLK7"/>
<dbReference type="PANTHER" id="PTHR42964">
    <property type="entry name" value="ENOYL-COA HYDRATASE"/>
    <property type="match status" value="1"/>
</dbReference>
<feature type="region of interest" description="Disordered" evidence="2">
    <location>
        <begin position="1"/>
        <end position="29"/>
    </location>
</feature>
<dbReference type="InterPro" id="IPR014748">
    <property type="entry name" value="Enoyl-CoA_hydra_C"/>
</dbReference>
<dbReference type="OrthoDB" id="370015at2"/>
<protein>
    <recommendedName>
        <fullName evidence="5">Enoyl-CoA hydratase/isomerase family protein</fullName>
    </recommendedName>
</protein>
<accession>A0A4R5CLK7</accession>
<comment type="similarity">
    <text evidence="1">Belongs to the enoyl-CoA hydratase/isomerase family.</text>
</comment>